<protein>
    <submittedName>
        <fullName evidence="2">Uncharacterized protein</fullName>
    </submittedName>
</protein>
<keyword evidence="3" id="KW-1185">Reference proteome</keyword>
<organism evidence="2 3">
    <name type="scientific">Cryptolaemus montrouzieri</name>
    <dbReference type="NCBI Taxonomy" id="559131"/>
    <lineage>
        <taxon>Eukaryota</taxon>
        <taxon>Metazoa</taxon>
        <taxon>Ecdysozoa</taxon>
        <taxon>Arthropoda</taxon>
        <taxon>Hexapoda</taxon>
        <taxon>Insecta</taxon>
        <taxon>Pterygota</taxon>
        <taxon>Neoptera</taxon>
        <taxon>Endopterygota</taxon>
        <taxon>Coleoptera</taxon>
        <taxon>Polyphaga</taxon>
        <taxon>Cucujiformia</taxon>
        <taxon>Coccinelloidea</taxon>
        <taxon>Coccinellidae</taxon>
        <taxon>Scymninae</taxon>
        <taxon>Scymnini</taxon>
        <taxon>Cryptolaemus</taxon>
    </lineage>
</organism>
<feature type="region of interest" description="Disordered" evidence="1">
    <location>
        <begin position="1"/>
        <end position="23"/>
    </location>
</feature>
<accession>A0ABD2NYY6</accession>
<evidence type="ECO:0000256" key="1">
    <source>
        <dbReference type="SAM" id="MobiDB-lite"/>
    </source>
</evidence>
<dbReference type="Proteomes" id="UP001516400">
    <property type="component" value="Unassembled WGS sequence"/>
</dbReference>
<reference evidence="2 3" key="1">
    <citation type="journal article" date="2021" name="BMC Biol.">
        <title>Horizontally acquired antibacterial genes associated with adaptive radiation of ladybird beetles.</title>
        <authorList>
            <person name="Li H.S."/>
            <person name="Tang X.F."/>
            <person name="Huang Y.H."/>
            <person name="Xu Z.Y."/>
            <person name="Chen M.L."/>
            <person name="Du X.Y."/>
            <person name="Qiu B.Y."/>
            <person name="Chen P.T."/>
            <person name="Zhang W."/>
            <person name="Slipinski A."/>
            <person name="Escalona H.E."/>
            <person name="Waterhouse R.M."/>
            <person name="Zwick A."/>
            <person name="Pang H."/>
        </authorList>
    </citation>
    <scope>NUCLEOTIDE SEQUENCE [LARGE SCALE GENOMIC DNA]</scope>
    <source>
        <strain evidence="2">SYSU2018</strain>
    </source>
</reference>
<sequence length="121" mass="14137">MDESEEHHEGNKNDKSRKLAEKAQKAANLGNIKELYNTTRLLANKPIKDKHRHPLVNAIDQLRRWREYFRELFQNEIMDGVDQPTDDEDEYVTDHSRISSNPPSKLEIMQAIIIIIICQPS</sequence>
<evidence type="ECO:0000313" key="3">
    <source>
        <dbReference type="Proteomes" id="UP001516400"/>
    </source>
</evidence>
<comment type="caution">
    <text evidence="2">The sequence shown here is derived from an EMBL/GenBank/DDBJ whole genome shotgun (WGS) entry which is preliminary data.</text>
</comment>
<proteinExistence type="predicted"/>
<dbReference type="EMBL" id="JABFTP020000165">
    <property type="protein sequence ID" value="KAL3283793.1"/>
    <property type="molecule type" value="Genomic_DNA"/>
</dbReference>
<dbReference type="AlphaFoldDB" id="A0ABD2NYY6"/>
<evidence type="ECO:0000313" key="2">
    <source>
        <dbReference type="EMBL" id="KAL3283793.1"/>
    </source>
</evidence>
<gene>
    <name evidence="2" type="ORF">HHI36_017964</name>
</gene>
<name>A0ABD2NYY6_9CUCU</name>
<feature type="region of interest" description="Disordered" evidence="1">
    <location>
        <begin position="79"/>
        <end position="100"/>
    </location>
</feature>